<reference evidence="17" key="2">
    <citation type="submission" date="2023-11" db="UniProtKB">
        <authorList>
            <consortium name="WormBaseParasite"/>
        </authorList>
    </citation>
    <scope>IDENTIFICATION</scope>
</reference>
<keyword evidence="14" id="KW-0812">Transmembrane</keyword>
<dbReference type="InterPro" id="IPR039800">
    <property type="entry name" value="MICU1/2/3"/>
</dbReference>
<dbReference type="InterPro" id="IPR018247">
    <property type="entry name" value="EF_Hand_1_Ca_BS"/>
</dbReference>
<dbReference type="SUPFAM" id="SSF47473">
    <property type="entry name" value="EF-hand"/>
    <property type="match status" value="2"/>
</dbReference>
<dbReference type="Pfam" id="PF13833">
    <property type="entry name" value="EF-hand_8"/>
    <property type="match status" value="1"/>
</dbReference>
<evidence type="ECO:0000259" key="15">
    <source>
        <dbReference type="PROSITE" id="PS50222"/>
    </source>
</evidence>
<evidence type="ECO:0000256" key="13">
    <source>
        <dbReference type="ARBA" id="ARBA00038333"/>
    </source>
</evidence>
<dbReference type="PANTHER" id="PTHR12294">
    <property type="entry name" value="EF HAND DOMAIN FAMILY A1,A2-RELATED"/>
    <property type="match status" value="1"/>
</dbReference>
<dbReference type="GO" id="GO:0005758">
    <property type="term" value="C:mitochondrial intermembrane space"/>
    <property type="evidence" value="ECO:0007669"/>
    <property type="project" value="UniProtKB-SubCell"/>
</dbReference>
<reference evidence="16" key="1">
    <citation type="submission" date="2022-06" db="EMBL/GenBank/DDBJ databases">
        <authorList>
            <person name="Berger JAMES D."/>
            <person name="Berger JAMES D."/>
        </authorList>
    </citation>
    <scope>NUCLEOTIDE SEQUENCE [LARGE SCALE GENOMIC DNA]</scope>
</reference>
<comment type="similarity">
    <text evidence="13">Belongs to the MICU1 family. MICU1 subfamily.</text>
</comment>
<evidence type="ECO:0000256" key="14">
    <source>
        <dbReference type="SAM" id="Phobius"/>
    </source>
</evidence>
<evidence type="ECO:0000313" key="16">
    <source>
        <dbReference type="Proteomes" id="UP000050795"/>
    </source>
</evidence>
<dbReference type="CDD" id="cd15900">
    <property type="entry name" value="EFh_MICU"/>
    <property type="match status" value="1"/>
</dbReference>
<dbReference type="PROSITE" id="PS50222">
    <property type="entry name" value="EF_HAND_2"/>
    <property type="match status" value="2"/>
</dbReference>
<evidence type="ECO:0000256" key="5">
    <source>
        <dbReference type="ARBA" id="ARBA00022723"/>
    </source>
</evidence>
<name>A0AA85JB10_TRIRE</name>
<feature type="domain" description="EF-hand" evidence="15">
    <location>
        <begin position="448"/>
        <end position="483"/>
    </location>
</feature>
<evidence type="ECO:0000256" key="3">
    <source>
        <dbReference type="ARBA" id="ARBA00022448"/>
    </source>
</evidence>
<dbReference type="SMART" id="SM00054">
    <property type="entry name" value="EFh"/>
    <property type="match status" value="2"/>
</dbReference>
<comment type="subcellular location">
    <subcellularLocation>
        <location evidence="1">Mitochondrion inner membrane</location>
    </subcellularLocation>
    <subcellularLocation>
        <location evidence="2">Mitochondrion intermembrane space</location>
    </subcellularLocation>
</comment>
<dbReference type="Proteomes" id="UP000050795">
    <property type="component" value="Unassembled WGS sequence"/>
</dbReference>
<keyword evidence="3" id="KW-0813">Transport</keyword>
<keyword evidence="16" id="KW-1185">Reference proteome</keyword>
<evidence type="ECO:0000313" key="17">
    <source>
        <dbReference type="WBParaSite" id="TREG1_14660.1"/>
    </source>
</evidence>
<dbReference type="PANTHER" id="PTHR12294:SF1">
    <property type="entry name" value="CALCIUM UPTAKE PROTEIN 1, MITOCHONDRIAL"/>
    <property type="match status" value="1"/>
</dbReference>
<dbReference type="GO" id="GO:0036444">
    <property type="term" value="P:calcium import into the mitochondrion"/>
    <property type="evidence" value="ECO:0007669"/>
    <property type="project" value="TreeGrafter"/>
</dbReference>
<evidence type="ECO:0000256" key="10">
    <source>
        <dbReference type="ARBA" id="ARBA00023065"/>
    </source>
</evidence>
<dbReference type="GO" id="GO:0051560">
    <property type="term" value="P:mitochondrial calcium ion homeostasis"/>
    <property type="evidence" value="ECO:0007669"/>
    <property type="project" value="TreeGrafter"/>
</dbReference>
<keyword evidence="8" id="KW-0106">Calcium</keyword>
<evidence type="ECO:0000256" key="4">
    <source>
        <dbReference type="ARBA" id="ARBA00022568"/>
    </source>
</evidence>
<dbReference type="PROSITE" id="PS00018">
    <property type="entry name" value="EF_HAND_1"/>
    <property type="match status" value="2"/>
</dbReference>
<dbReference type="InterPro" id="IPR002048">
    <property type="entry name" value="EF_hand_dom"/>
</dbReference>
<keyword evidence="4" id="KW-0109">Calcium transport</keyword>
<feature type="transmembrane region" description="Helical" evidence="14">
    <location>
        <begin position="65"/>
        <end position="89"/>
    </location>
</feature>
<keyword evidence="10" id="KW-0406">Ion transport</keyword>
<keyword evidence="11" id="KW-0496">Mitochondrion</keyword>
<evidence type="ECO:0000256" key="11">
    <source>
        <dbReference type="ARBA" id="ARBA00023128"/>
    </source>
</evidence>
<dbReference type="AlphaFoldDB" id="A0AA85JB10"/>
<protein>
    <recommendedName>
        <fullName evidence="15">EF-hand domain-containing protein</fullName>
    </recommendedName>
</protein>
<dbReference type="Gene3D" id="1.10.238.10">
    <property type="entry name" value="EF-hand"/>
    <property type="match status" value="2"/>
</dbReference>
<evidence type="ECO:0000256" key="1">
    <source>
        <dbReference type="ARBA" id="ARBA00004273"/>
    </source>
</evidence>
<keyword evidence="5" id="KW-0479">Metal-binding</keyword>
<keyword evidence="14" id="KW-1133">Transmembrane helix</keyword>
<dbReference type="InterPro" id="IPR011992">
    <property type="entry name" value="EF-hand-dom_pair"/>
</dbReference>
<dbReference type="GO" id="GO:1990246">
    <property type="term" value="C:uniplex complex"/>
    <property type="evidence" value="ECO:0007669"/>
    <property type="project" value="TreeGrafter"/>
</dbReference>
<sequence>MFSRCAQKLLFLNLKRPECILKYTSELNSFLGPGSSSMLLNRCCYGTYRNRYTHFQKAFPGKPNYAYRAYCIALAGLFIFLSGGGMAYLDDTIRTYFERKRKERKTSKTLKAECQSVGIEVAEDSDAKDSISKKHIGFRDRKFIAYENRIRAYSAPDKIFRYFATLKSVDEDSETVYMTPEDFLRSITPGIKQPDGLDLDSFKRYDPKTGMVYFQNKAEKLHLDIPKESIFYRLCDQALITFTDFIFLLTVLSTPRRQFEIAFRMFDINGDGELDSDEFEVVRSVIMGTTSMGRRHRDHSATGCILRSGSNSALKRYFFGPNGDQKLPISKFLKFHSDLQEEIMRLEFERAEPKDDKITEVQFANSLLAYAGFSENKRRKMIRRVKTKFPPDADETTGITYQDFFDFSQLLRCIADVDTALTFYHMAGASMDQDTLNHVALTVANIHLSPHVVDVVFTLFDENNDGQLSYKEFVGVMRHRLLRGLDKPMDTGFIRLVNALLQCTKEQLHFSITSNHKTI</sequence>
<evidence type="ECO:0000256" key="12">
    <source>
        <dbReference type="ARBA" id="ARBA00023136"/>
    </source>
</evidence>
<evidence type="ECO:0000256" key="7">
    <source>
        <dbReference type="ARBA" id="ARBA00022792"/>
    </source>
</evidence>
<dbReference type="Pfam" id="PF13202">
    <property type="entry name" value="EF-hand_5"/>
    <property type="match status" value="1"/>
</dbReference>
<accession>A0AA85JB10</accession>
<evidence type="ECO:0000256" key="9">
    <source>
        <dbReference type="ARBA" id="ARBA00022946"/>
    </source>
</evidence>
<evidence type="ECO:0000256" key="8">
    <source>
        <dbReference type="ARBA" id="ARBA00022837"/>
    </source>
</evidence>
<keyword evidence="12 14" id="KW-0472">Membrane</keyword>
<feature type="domain" description="EF-hand" evidence="15">
    <location>
        <begin position="254"/>
        <end position="289"/>
    </location>
</feature>
<keyword evidence="6" id="KW-0677">Repeat</keyword>
<keyword evidence="9" id="KW-0809">Transit peptide</keyword>
<organism evidence="16 17">
    <name type="scientific">Trichobilharzia regenti</name>
    <name type="common">Nasal bird schistosome</name>
    <dbReference type="NCBI Taxonomy" id="157069"/>
    <lineage>
        <taxon>Eukaryota</taxon>
        <taxon>Metazoa</taxon>
        <taxon>Spiralia</taxon>
        <taxon>Lophotrochozoa</taxon>
        <taxon>Platyhelminthes</taxon>
        <taxon>Trematoda</taxon>
        <taxon>Digenea</taxon>
        <taxon>Strigeidida</taxon>
        <taxon>Schistosomatoidea</taxon>
        <taxon>Schistosomatidae</taxon>
        <taxon>Trichobilharzia</taxon>
    </lineage>
</organism>
<keyword evidence="7" id="KW-0999">Mitochondrion inner membrane</keyword>
<proteinExistence type="inferred from homology"/>
<evidence type="ECO:0000256" key="2">
    <source>
        <dbReference type="ARBA" id="ARBA00004569"/>
    </source>
</evidence>
<dbReference type="GO" id="GO:0005509">
    <property type="term" value="F:calcium ion binding"/>
    <property type="evidence" value="ECO:0007669"/>
    <property type="project" value="InterPro"/>
</dbReference>
<evidence type="ECO:0000256" key="6">
    <source>
        <dbReference type="ARBA" id="ARBA00022737"/>
    </source>
</evidence>
<dbReference type="WBParaSite" id="TREG1_14660.1">
    <property type="protein sequence ID" value="TREG1_14660.1"/>
    <property type="gene ID" value="TREG1_14660"/>
</dbReference>